<name>A0AAF1KNB6_9PROT</name>
<comment type="caution">
    <text evidence="2">The sequence shown here is derived from an EMBL/GenBank/DDBJ whole genome shotgun (WGS) entry which is preliminary data.</text>
</comment>
<dbReference type="Gene3D" id="3.40.50.2000">
    <property type="entry name" value="Glycogen Phosphorylase B"/>
    <property type="match status" value="1"/>
</dbReference>
<evidence type="ECO:0000313" key="3">
    <source>
        <dbReference type="Proteomes" id="UP001196068"/>
    </source>
</evidence>
<dbReference type="AlphaFoldDB" id="A0AAF1KNB6"/>
<reference evidence="2" key="1">
    <citation type="submission" date="2020-01" db="EMBL/GenBank/DDBJ databases">
        <authorList>
            <person name="Rat A."/>
        </authorList>
    </citation>
    <scope>NUCLEOTIDE SEQUENCE</scope>
    <source>
        <strain evidence="2">LMG 28251</strain>
    </source>
</reference>
<dbReference type="InterPro" id="IPR001296">
    <property type="entry name" value="Glyco_trans_1"/>
</dbReference>
<dbReference type="SUPFAM" id="SSF48452">
    <property type="entry name" value="TPR-like"/>
    <property type="match status" value="1"/>
</dbReference>
<proteinExistence type="predicted"/>
<dbReference type="Gene3D" id="1.25.40.10">
    <property type="entry name" value="Tetratricopeptide repeat domain"/>
    <property type="match status" value="2"/>
</dbReference>
<dbReference type="SUPFAM" id="SSF53756">
    <property type="entry name" value="UDP-Glycosyltransferase/glycogen phosphorylase"/>
    <property type="match status" value="1"/>
</dbReference>
<gene>
    <name evidence="2" type="ORF">GXW79_04535</name>
</gene>
<sequence>MSDAEDSGPGQPPARGVTGMERFATAADVQLVHVLLLGRESRRAETLQRHTGRPLHLVVQAVARAGEFGAEVVPAVTEGTLPPHARLGVLPDPYLRDWVALVLGAQPPAGGWLGFLAWALTAPAMLRSIEASVPPVARALRNLAAARAGTETAWAEPPPVETPRITANAAAGPAGSRVGARHVTVIAWDMAHNPVARAHMLAELAGPGDATELVGPIFESQGGRIWPPIADSPIPMRSFAAGDLRSLVAGAVVLADATRCDLVHVGKPRLASLLIGALIRQRTGCPLLLDIDDHELAFLDDQTQAGFEALEAAAAEDPLAFAKPRSPIWTRFCATLVGEADGITVSSGALQRAYGGTILRHARDEALFDPALHDRAALRAEFGYGPEDRVVLFLGTPRQHKGLVQLVEAMERLADPRLALCVIGTIRDMALLGRLRQSVARVALHGDQPWQRLPALAGMADAVAILQDPAAAISAWQTPAKLTDALAMGVPVIATPVPPITELAAPGAVRLVASPVALDGALREVAAGLTNGGPGRALFRRELSFAANRPRLAAAQAACLGPRRAEWPLFDRLFQLLEARTGIALMRPGPALPASFARTPFIAPAPMATAAERARAALQEARNAEARGDFAAAAALLDAGLKAAPRHADMLSVRARVAFTMGEMALAERHARAALAMRPELTRAVIILARIAMAAGRHGEAVELWAAVPPTDPAHRERLLKRGRLLLGLGRPLEALGEFMAAIRRDPLEREALRGAAEATEATGALRTALRRWRALLAVAPEDTVAAEAARLLEQRLAPLPGLPSPLRNPWLREWPGAVEGSAGTATVEPSPGLTLRADVRLRYAVAEAHERRPGELPFYGLWLRPEDGGGEVAFALHPEAAPILAEGLRMAIELRAIGAAMPLSLALYDAGTGRSRLLLELPATAQRRMACFDLALDAAEVAALGAGGLALVLRMGAPGTLVVLPPQPLCRLGAALAAPEDFESPVLAAAFPPAHGPAPIIGAPTVERLSAPA</sequence>
<keyword evidence="3" id="KW-1185">Reference proteome</keyword>
<dbReference type="EMBL" id="JAAEDH010000003">
    <property type="protein sequence ID" value="MBR0654343.1"/>
    <property type="molecule type" value="Genomic_DNA"/>
</dbReference>
<protein>
    <submittedName>
        <fullName evidence="2">Glycosyltransferase</fullName>
    </submittedName>
</protein>
<evidence type="ECO:0000259" key="1">
    <source>
        <dbReference type="Pfam" id="PF00534"/>
    </source>
</evidence>
<organism evidence="2 3">
    <name type="scientific">Plastoroseomonas arctica</name>
    <dbReference type="NCBI Taxonomy" id="1509237"/>
    <lineage>
        <taxon>Bacteria</taxon>
        <taxon>Pseudomonadati</taxon>
        <taxon>Pseudomonadota</taxon>
        <taxon>Alphaproteobacteria</taxon>
        <taxon>Acetobacterales</taxon>
        <taxon>Acetobacteraceae</taxon>
        <taxon>Plastoroseomonas</taxon>
    </lineage>
</organism>
<dbReference type="GO" id="GO:0016757">
    <property type="term" value="F:glycosyltransferase activity"/>
    <property type="evidence" value="ECO:0007669"/>
    <property type="project" value="InterPro"/>
</dbReference>
<evidence type="ECO:0000313" key="2">
    <source>
        <dbReference type="EMBL" id="MBR0654343.1"/>
    </source>
</evidence>
<accession>A0AAF1KNB6</accession>
<dbReference type="RefSeq" id="WP_211873157.1">
    <property type="nucleotide sequence ID" value="NZ_JAAEDH010000003.1"/>
</dbReference>
<dbReference type="Pfam" id="PF00534">
    <property type="entry name" value="Glycos_transf_1"/>
    <property type="match status" value="1"/>
</dbReference>
<reference evidence="2" key="2">
    <citation type="journal article" date="2021" name="Syst. Appl. Microbiol.">
        <title>Roseomonas hellenica sp. nov., isolated from roots of wild-growing Alkanna tinctoria.</title>
        <authorList>
            <person name="Rat A."/>
            <person name="Naranjo H.D."/>
            <person name="Lebbe L."/>
            <person name="Cnockaert M."/>
            <person name="Krigas N."/>
            <person name="Grigoriadou K."/>
            <person name="Maloupa E."/>
            <person name="Willems A."/>
        </authorList>
    </citation>
    <scope>NUCLEOTIDE SEQUENCE</scope>
    <source>
        <strain evidence="2">LMG 28251</strain>
    </source>
</reference>
<dbReference type="InterPro" id="IPR011990">
    <property type="entry name" value="TPR-like_helical_dom_sf"/>
</dbReference>
<dbReference type="Proteomes" id="UP001196068">
    <property type="component" value="Unassembled WGS sequence"/>
</dbReference>
<feature type="domain" description="Glycosyl transferase family 1" evidence="1">
    <location>
        <begin position="376"/>
        <end position="516"/>
    </location>
</feature>